<evidence type="ECO:0000256" key="4">
    <source>
        <dbReference type="ARBA" id="ARBA00022777"/>
    </source>
</evidence>
<evidence type="ECO:0000256" key="2">
    <source>
        <dbReference type="ARBA" id="ARBA00022679"/>
    </source>
</evidence>
<dbReference type="GO" id="GO:0005524">
    <property type="term" value="F:ATP binding"/>
    <property type="evidence" value="ECO:0007669"/>
    <property type="project" value="UniProtKB-KW"/>
</dbReference>
<feature type="compositionally biased region" description="Low complexity" evidence="6">
    <location>
        <begin position="299"/>
        <end position="382"/>
    </location>
</feature>
<dbReference type="PANTHER" id="PTHR46716">
    <property type="entry name" value="MITOGEN-ACTIVATED PROTEIN KINASE KINASE KINASE 7"/>
    <property type="match status" value="1"/>
</dbReference>
<accession>A0A5J4VW77</accession>
<organism evidence="9 10">
    <name type="scientific">Streblomastix strix</name>
    <dbReference type="NCBI Taxonomy" id="222440"/>
    <lineage>
        <taxon>Eukaryota</taxon>
        <taxon>Metamonada</taxon>
        <taxon>Preaxostyla</taxon>
        <taxon>Oxymonadida</taxon>
        <taxon>Streblomastigidae</taxon>
        <taxon>Streblomastix</taxon>
    </lineage>
</organism>
<dbReference type="GO" id="GO:0006955">
    <property type="term" value="P:immune response"/>
    <property type="evidence" value="ECO:0007669"/>
    <property type="project" value="TreeGrafter"/>
</dbReference>
<evidence type="ECO:0000256" key="5">
    <source>
        <dbReference type="ARBA" id="ARBA00022840"/>
    </source>
</evidence>
<feature type="domain" description="Serine-threonine/tyrosine-protein kinase catalytic" evidence="8">
    <location>
        <begin position="725"/>
        <end position="823"/>
    </location>
</feature>
<keyword evidence="5" id="KW-0067">ATP-binding</keyword>
<keyword evidence="7" id="KW-0472">Membrane</keyword>
<dbReference type="EMBL" id="SNRW01004651">
    <property type="protein sequence ID" value="KAA6386788.1"/>
    <property type="molecule type" value="Genomic_DNA"/>
</dbReference>
<dbReference type="AlphaFoldDB" id="A0A5J4VW77"/>
<feature type="compositionally biased region" description="Low complexity" evidence="6">
    <location>
        <begin position="459"/>
        <end position="473"/>
    </location>
</feature>
<feature type="compositionally biased region" description="Basic and acidic residues" evidence="6">
    <location>
        <begin position="487"/>
        <end position="515"/>
    </location>
</feature>
<feature type="compositionally biased region" description="Polar residues" evidence="6">
    <location>
        <begin position="247"/>
        <end position="273"/>
    </location>
</feature>
<proteinExistence type="predicted"/>
<feature type="compositionally biased region" description="Basic and acidic residues" evidence="6">
    <location>
        <begin position="188"/>
        <end position="209"/>
    </location>
</feature>
<dbReference type="Gene3D" id="1.10.510.10">
    <property type="entry name" value="Transferase(Phosphotransferase) domain 1"/>
    <property type="match status" value="1"/>
</dbReference>
<comment type="caution">
    <text evidence="9">The sequence shown here is derived from an EMBL/GenBank/DDBJ whole genome shotgun (WGS) entry which is preliminary data.</text>
</comment>
<evidence type="ECO:0000256" key="3">
    <source>
        <dbReference type="ARBA" id="ARBA00022741"/>
    </source>
</evidence>
<evidence type="ECO:0000256" key="1">
    <source>
        <dbReference type="ARBA" id="ARBA00022527"/>
    </source>
</evidence>
<feature type="region of interest" description="Disordered" evidence="6">
    <location>
        <begin position="830"/>
        <end position="904"/>
    </location>
</feature>
<sequence length="904" mass="100988">YENKDWSRLQILFKGNNFIPCGDTLTNFQIRKKQQSYGSRMSKNADEVGDQTLTYPLKGDSTEEGENQWTNGSSILTSVPLTEITDYGEYEARIVFGPTTAVDALGTPWLALYNAAFIFAAEKKSTTWIVLFVVLLIVVIFLIVLTGIIIFLIVKQRNKKKKEEDIWRKKKEEERRRKREEEEDEERERELERQRQRDRDRSYRRDKSTTLDNTGDGSGEVSTTSSFDTELEKDKSKVYGGKGGINSKYNQKTEYINTEQKIQTQRIQSQEIPSQRYPPKSKSRSHKSESSHLSKSESSRSSQSTQSSSSHSSSSKSSASSSSSSSNSSASHTTQSSNASSKSRSNKEGATSPSHADSHSHSSSHSSDSRSSSRSSQSPSQTISKTSRTTPSSILHNSQVDEEIEKTNYQSSRSKQPESKITRGSKVSSRPGQQYEQRSKDGSRAGSQANRRNADQLLSARTHSSRPTSTSRSKPISEHTQSPRQSSRAEQHSRDQKTRSDASQHIHDEIDRIRGFDGTGSRSSDNQYENTVKLDGDSHQSHHSSSPSKATRESKKFDDEVNFDEGTIDLTEADKEREKSAGENLSFDTMNTDESEQDSLEGTTESKRAKEKKSRGSVVLNGEAMRVEKPFKVVAVNLKETLYNRLHIRKHNKHDPIRLINTNHPILGEVSSYRIIFDQQENICLYTAVGKGSKDMGDGSQGSLHSGEINSKVQQSGDFDEQNTNVIGGGYDALRWRAPEMQDGAPPSSETAAFSLGIVLWEMFTLEVPLGELDANIAMRRIYGNARPSLADIPDQAISDLIEKLWSHEPDRRPSLVELQEILRDISPQLDEEITQKEVENRGNQSDSERINSNRSNSGSRGRGEQGSHARVSMNSKVGGSRNSYGSQDKESARDGDGGDYDDF</sequence>
<dbReference type="SUPFAM" id="SSF56112">
    <property type="entry name" value="Protein kinase-like (PK-like)"/>
    <property type="match status" value="1"/>
</dbReference>
<feature type="non-terminal residue" evidence="9">
    <location>
        <position position="1"/>
    </location>
</feature>
<keyword evidence="4" id="KW-0418">Kinase</keyword>
<dbReference type="PANTHER" id="PTHR46716:SF1">
    <property type="entry name" value="MITOGEN-ACTIVATED PROTEIN KINASE KINASE KINASE 7"/>
    <property type="match status" value="1"/>
</dbReference>
<feature type="compositionally biased region" description="Basic and acidic residues" evidence="6">
    <location>
        <begin position="286"/>
        <end position="298"/>
    </location>
</feature>
<keyword evidence="3" id="KW-0547">Nucleotide-binding</keyword>
<dbReference type="GO" id="GO:0004709">
    <property type="term" value="F:MAP kinase kinase kinase activity"/>
    <property type="evidence" value="ECO:0007669"/>
    <property type="project" value="TreeGrafter"/>
</dbReference>
<gene>
    <name evidence="9" type="ORF">EZS28_017684</name>
</gene>
<evidence type="ECO:0000313" key="9">
    <source>
        <dbReference type="EMBL" id="KAA6386788.1"/>
    </source>
</evidence>
<keyword evidence="7" id="KW-1133">Transmembrane helix</keyword>
<feature type="compositionally biased region" description="Polar residues" evidence="6">
    <location>
        <begin position="873"/>
        <end position="887"/>
    </location>
</feature>
<dbReference type="InterPro" id="IPR011009">
    <property type="entry name" value="Kinase-like_dom_sf"/>
</dbReference>
<evidence type="ECO:0000313" key="10">
    <source>
        <dbReference type="Proteomes" id="UP000324800"/>
    </source>
</evidence>
<dbReference type="InterPro" id="IPR001245">
    <property type="entry name" value="Ser-Thr/Tyr_kinase_cat_dom"/>
</dbReference>
<feature type="compositionally biased region" description="Polar residues" evidence="6">
    <location>
        <begin position="520"/>
        <end position="530"/>
    </location>
</feature>
<keyword evidence="7" id="KW-0812">Transmembrane</keyword>
<feature type="compositionally biased region" description="Polar residues" evidence="6">
    <location>
        <begin position="383"/>
        <end position="398"/>
    </location>
</feature>
<dbReference type="Pfam" id="PF07714">
    <property type="entry name" value="PK_Tyr_Ser-Thr"/>
    <property type="match status" value="1"/>
</dbReference>
<keyword evidence="2" id="KW-0808">Transferase</keyword>
<dbReference type="GO" id="GO:0007254">
    <property type="term" value="P:JNK cascade"/>
    <property type="evidence" value="ECO:0007669"/>
    <property type="project" value="TreeGrafter"/>
</dbReference>
<dbReference type="Proteomes" id="UP000324800">
    <property type="component" value="Unassembled WGS sequence"/>
</dbReference>
<feature type="transmembrane region" description="Helical" evidence="7">
    <location>
        <begin position="128"/>
        <end position="154"/>
    </location>
</feature>
<reference evidence="9 10" key="1">
    <citation type="submission" date="2019-03" db="EMBL/GenBank/DDBJ databases">
        <title>Single cell metagenomics reveals metabolic interactions within the superorganism composed of flagellate Streblomastix strix and complex community of Bacteroidetes bacteria on its surface.</title>
        <authorList>
            <person name="Treitli S.C."/>
            <person name="Kolisko M."/>
            <person name="Husnik F."/>
            <person name="Keeling P."/>
            <person name="Hampl V."/>
        </authorList>
    </citation>
    <scope>NUCLEOTIDE SEQUENCE [LARGE SCALE GENOMIC DNA]</scope>
    <source>
        <strain evidence="9">ST1C</strain>
    </source>
</reference>
<evidence type="ECO:0000256" key="6">
    <source>
        <dbReference type="SAM" id="MobiDB-lite"/>
    </source>
</evidence>
<feature type="compositionally biased region" description="Basic and acidic residues" evidence="6">
    <location>
        <begin position="834"/>
        <end position="852"/>
    </location>
</feature>
<feature type="compositionally biased region" description="Polar residues" evidence="6">
    <location>
        <begin position="425"/>
        <end position="436"/>
    </location>
</feature>
<name>A0A5J4VW77_9EUKA</name>
<feature type="compositionally biased region" description="Basic and acidic residues" evidence="6">
    <location>
        <begin position="550"/>
        <end position="559"/>
    </location>
</feature>
<dbReference type="OrthoDB" id="4062651at2759"/>
<feature type="compositionally biased region" description="Basic and acidic residues" evidence="6">
    <location>
        <begin position="572"/>
        <end position="581"/>
    </location>
</feature>
<evidence type="ECO:0000259" key="8">
    <source>
        <dbReference type="Pfam" id="PF07714"/>
    </source>
</evidence>
<feature type="compositionally biased region" description="Basic and acidic residues" evidence="6">
    <location>
        <begin position="888"/>
        <end position="897"/>
    </location>
</feature>
<feature type="compositionally biased region" description="Polar residues" evidence="6">
    <location>
        <begin position="210"/>
        <end position="228"/>
    </location>
</feature>
<evidence type="ECO:0000256" key="7">
    <source>
        <dbReference type="SAM" id="Phobius"/>
    </source>
</evidence>
<keyword evidence="1" id="KW-0723">Serine/threonine-protein kinase</keyword>
<protein>
    <recommendedName>
        <fullName evidence="8">Serine-threonine/tyrosine-protein kinase catalytic domain-containing protein</fullName>
    </recommendedName>
</protein>
<feature type="region of interest" description="Disordered" evidence="6">
    <location>
        <begin position="171"/>
        <end position="615"/>
    </location>
</feature>